<comment type="function">
    <text evidence="7">Plays an important role in the de novo pathway of purine nucleotide biosynthesis. Catalyzes the first committed step in the biosynthesis of AMP from IMP.</text>
</comment>
<keyword evidence="2 7" id="KW-0479">Metal-binding</keyword>
<feature type="binding site" description="in other chain" evidence="7">
    <location>
        <position position="226"/>
    </location>
    <ligand>
        <name>IMP</name>
        <dbReference type="ChEBI" id="CHEBI:58053"/>
        <note>ligand shared between dimeric partners</note>
    </ligand>
</feature>
<name>A0A7K1FRG2_9ACTN</name>
<evidence type="ECO:0000256" key="1">
    <source>
        <dbReference type="ARBA" id="ARBA00022598"/>
    </source>
</evidence>
<keyword evidence="4 7" id="KW-0658">Purine biosynthesis</keyword>
<dbReference type="GO" id="GO:0005525">
    <property type="term" value="F:GTP binding"/>
    <property type="evidence" value="ECO:0007669"/>
    <property type="project" value="UniProtKB-UniRule"/>
</dbReference>
<dbReference type="GO" id="GO:0044208">
    <property type="term" value="P:'de novo' AMP biosynthetic process"/>
    <property type="evidence" value="ECO:0007669"/>
    <property type="project" value="UniProtKB-UniRule"/>
</dbReference>
<dbReference type="PANTHER" id="PTHR11846:SF0">
    <property type="entry name" value="ADENYLOSUCCINATE SYNTHETASE"/>
    <property type="match status" value="1"/>
</dbReference>
<keyword evidence="1 7" id="KW-0436">Ligase</keyword>
<dbReference type="GO" id="GO:0004019">
    <property type="term" value="F:adenylosuccinate synthase activity"/>
    <property type="evidence" value="ECO:0007669"/>
    <property type="project" value="UniProtKB-UniRule"/>
</dbReference>
<protein>
    <recommendedName>
        <fullName evidence="7">Adenylosuccinate synthetase</fullName>
        <shortName evidence="7">AMPSase</shortName>
        <shortName evidence="7">AdSS</shortName>
        <ecNumber evidence="7">6.3.4.4</ecNumber>
    </recommendedName>
    <alternativeName>
        <fullName evidence="7">IMP--aspartate ligase</fullName>
    </alternativeName>
</protein>
<dbReference type="SMART" id="SM00788">
    <property type="entry name" value="Adenylsucc_synt"/>
    <property type="match status" value="1"/>
</dbReference>
<dbReference type="PANTHER" id="PTHR11846">
    <property type="entry name" value="ADENYLOSUCCINATE SYNTHETASE"/>
    <property type="match status" value="1"/>
</dbReference>
<keyword evidence="3 7" id="KW-0547">Nucleotide-binding</keyword>
<dbReference type="EC" id="6.3.4.4" evidence="7"/>
<evidence type="ECO:0000256" key="8">
    <source>
        <dbReference type="SAM" id="MobiDB-lite"/>
    </source>
</evidence>
<comment type="subcellular location">
    <subcellularLocation>
        <location evidence="7">Cytoplasm</location>
    </subcellularLocation>
</comment>
<dbReference type="GO" id="GO:0005737">
    <property type="term" value="C:cytoplasm"/>
    <property type="evidence" value="ECO:0007669"/>
    <property type="project" value="UniProtKB-SubCell"/>
</dbReference>
<dbReference type="InterPro" id="IPR042111">
    <property type="entry name" value="Adenylosuccinate_synth_dom3"/>
</dbReference>
<dbReference type="Gene3D" id="3.40.440.10">
    <property type="entry name" value="Adenylosuccinate Synthetase, subunit A, domain 1"/>
    <property type="match status" value="1"/>
</dbReference>
<feature type="active site" description="Proton acceptor" evidence="7">
    <location>
        <position position="18"/>
    </location>
</feature>
<feature type="binding site" evidence="7">
    <location>
        <position position="18"/>
    </location>
    <ligand>
        <name>Mg(2+)</name>
        <dbReference type="ChEBI" id="CHEBI:18420"/>
    </ligand>
</feature>
<evidence type="ECO:0000256" key="5">
    <source>
        <dbReference type="ARBA" id="ARBA00022842"/>
    </source>
</evidence>
<sequence>MSTHIDGHVVVVDLGFGDAGKGATVDRLCAQHPTGAVVRFNGGAQAAHRVVAGDREHVFRQFGSGSLTGTRTLLAGTVAVEPIDLAREADELSALGVADPFALLSVHRDALLTTPIHAATNRAREDARGTGRHGSCGLGIGETVAWSLTHDAPRVADCTEPDLLRRKLDALARACAPVIADSGHHHPSVADLVDLYREFAATVRIVGDEEEARLATYGRLVFEGAQGVLLDEWHGFHPHTTWSTVTPDHALAVLRGIGAGLEDVTVLGVTRSYQTRHGAGPFPSEDSTRADRFPEAANGTGRYQGGFRTGALDPLLLRYAIRACGGVDGLALTHLDRIDTGIDVVTAHLVDDQRLVDIAGPFPVDPEYVQQSALTAQLQRTRVELAAAPTDPAAFTALVAAELGTPVLMAAAGPDRSDITDTTTVPAA</sequence>
<dbReference type="Gene3D" id="3.90.170.10">
    <property type="entry name" value="Adenylosuccinate Synthetase, subunit A, domain 3"/>
    <property type="match status" value="1"/>
</dbReference>
<proteinExistence type="inferred from homology"/>
<comment type="cofactor">
    <cofactor evidence="7">
        <name>Mg(2+)</name>
        <dbReference type="ChEBI" id="CHEBI:18420"/>
    </cofactor>
    <text evidence="7">Binds 1 Mg(2+) ion per subunit.</text>
</comment>
<comment type="subunit">
    <text evidence="7">Homodimer.</text>
</comment>
<dbReference type="Proteomes" id="UP000460221">
    <property type="component" value="Unassembled WGS sequence"/>
</dbReference>
<dbReference type="EMBL" id="WLYK01000006">
    <property type="protein sequence ID" value="MTD15394.1"/>
    <property type="molecule type" value="Genomic_DNA"/>
</dbReference>
<dbReference type="InterPro" id="IPR042109">
    <property type="entry name" value="Adenylosuccinate_synth_dom1"/>
</dbReference>
<evidence type="ECO:0000313" key="9">
    <source>
        <dbReference type="EMBL" id="MTD15394.1"/>
    </source>
</evidence>
<dbReference type="RefSeq" id="WP_322098009.1">
    <property type="nucleotide sequence ID" value="NZ_WLYK01000006.1"/>
</dbReference>
<keyword evidence="10" id="KW-1185">Reference proteome</keyword>
<dbReference type="UniPathway" id="UPA00075">
    <property type="reaction ID" value="UER00335"/>
</dbReference>
<organism evidence="9 10">
    <name type="scientific">Nakamurella alba</name>
    <dbReference type="NCBI Taxonomy" id="2665158"/>
    <lineage>
        <taxon>Bacteria</taxon>
        <taxon>Bacillati</taxon>
        <taxon>Actinomycetota</taxon>
        <taxon>Actinomycetes</taxon>
        <taxon>Nakamurellales</taxon>
        <taxon>Nakamurellaceae</taxon>
        <taxon>Nakamurella</taxon>
    </lineage>
</organism>
<dbReference type="AlphaFoldDB" id="A0A7K1FRG2"/>
<keyword evidence="7" id="KW-0963">Cytoplasm</keyword>
<accession>A0A7K1FRG2</accession>
<evidence type="ECO:0000313" key="10">
    <source>
        <dbReference type="Proteomes" id="UP000460221"/>
    </source>
</evidence>
<feature type="binding site" description="in other chain" evidence="7">
    <location>
        <position position="241"/>
    </location>
    <ligand>
        <name>IMP</name>
        <dbReference type="ChEBI" id="CHEBI:58053"/>
        <note>ligand shared between dimeric partners</note>
    </ligand>
</feature>
<evidence type="ECO:0000256" key="4">
    <source>
        <dbReference type="ARBA" id="ARBA00022755"/>
    </source>
</evidence>
<comment type="catalytic activity">
    <reaction evidence="7">
        <text>IMP + L-aspartate + GTP = N(6)-(1,2-dicarboxyethyl)-AMP + GDP + phosphate + 2 H(+)</text>
        <dbReference type="Rhea" id="RHEA:15753"/>
        <dbReference type="ChEBI" id="CHEBI:15378"/>
        <dbReference type="ChEBI" id="CHEBI:29991"/>
        <dbReference type="ChEBI" id="CHEBI:37565"/>
        <dbReference type="ChEBI" id="CHEBI:43474"/>
        <dbReference type="ChEBI" id="CHEBI:57567"/>
        <dbReference type="ChEBI" id="CHEBI:58053"/>
        <dbReference type="ChEBI" id="CHEBI:58189"/>
        <dbReference type="EC" id="6.3.4.4"/>
    </reaction>
</comment>
<dbReference type="Gene3D" id="1.10.300.10">
    <property type="entry name" value="Adenylosuccinate Synthetase, subunit A, domain 2"/>
    <property type="match status" value="1"/>
</dbReference>
<evidence type="ECO:0000256" key="6">
    <source>
        <dbReference type="ARBA" id="ARBA00023134"/>
    </source>
</evidence>
<gene>
    <name evidence="7" type="primary">purA</name>
    <name evidence="9" type="ORF">GIS00_15760</name>
</gene>
<feature type="binding site" evidence="7">
    <location>
        <begin position="334"/>
        <end position="336"/>
    </location>
    <ligand>
        <name>GTP</name>
        <dbReference type="ChEBI" id="CHEBI:37565"/>
    </ligand>
</feature>
<evidence type="ECO:0000256" key="2">
    <source>
        <dbReference type="ARBA" id="ARBA00022723"/>
    </source>
</evidence>
<feature type="region of interest" description="Disordered" evidence="8">
    <location>
        <begin position="277"/>
        <end position="301"/>
    </location>
</feature>
<keyword evidence="5 7" id="KW-0460">Magnesium</keyword>
<dbReference type="HAMAP" id="MF_00011">
    <property type="entry name" value="Adenylosucc_synth"/>
    <property type="match status" value="1"/>
</dbReference>
<comment type="similarity">
    <text evidence="7">Belongs to the adenylosuccinate synthetase family.</text>
</comment>
<evidence type="ECO:0000256" key="3">
    <source>
        <dbReference type="ARBA" id="ARBA00022741"/>
    </source>
</evidence>
<keyword evidence="6 7" id="KW-0342">GTP-binding</keyword>
<dbReference type="InterPro" id="IPR027417">
    <property type="entry name" value="P-loop_NTPase"/>
</dbReference>
<dbReference type="GO" id="GO:0000287">
    <property type="term" value="F:magnesium ion binding"/>
    <property type="evidence" value="ECO:0007669"/>
    <property type="project" value="UniProtKB-UniRule"/>
</dbReference>
<dbReference type="GO" id="GO:0046040">
    <property type="term" value="P:IMP metabolic process"/>
    <property type="evidence" value="ECO:0007669"/>
    <property type="project" value="TreeGrafter"/>
</dbReference>
<evidence type="ECO:0000256" key="7">
    <source>
        <dbReference type="HAMAP-Rule" id="MF_00011"/>
    </source>
</evidence>
<comment type="pathway">
    <text evidence="7">Purine metabolism; AMP biosynthesis via de novo pathway; AMP from IMP: step 1/2.</text>
</comment>
<feature type="binding site" evidence="7">
    <location>
        <begin position="411"/>
        <end position="413"/>
    </location>
    <ligand>
        <name>GTP</name>
        <dbReference type="ChEBI" id="CHEBI:37565"/>
    </ligand>
</feature>
<dbReference type="InterPro" id="IPR001114">
    <property type="entry name" value="Adenylosuccinate_synthetase"/>
</dbReference>
<dbReference type="Pfam" id="PF00709">
    <property type="entry name" value="Adenylsucc_synt"/>
    <property type="match status" value="1"/>
</dbReference>
<comment type="caution">
    <text evidence="7">Lacks conserved residue(s) required for the propagation of feature annotation.</text>
</comment>
<reference evidence="9 10" key="1">
    <citation type="submission" date="2019-11" db="EMBL/GenBank/DDBJ databases">
        <authorList>
            <person name="Jiang L.-Q."/>
        </authorList>
    </citation>
    <scope>NUCLEOTIDE SEQUENCE [LARGE SCALE GENOMIC DNA]</scope>
    <source>
        <strain evidence="9 10">YIM 132087</strain>
    </source>
</reference>
<comment type="caution">
    <text evidence="9">The sequence shown here is derived from an EMBL/GenBank/DDBJ whole genome shotgun (WGS) entry which is preliminary data.</text>
</comment>
<feature type="active site" description="Proton donor" evidence="7">
    <location>
        <position position="48"/>
    </location>
</feature>
<dbReference type="SUPFAM" id="SSF52540">
    <property type="entry name" value="P-loop containing nucleoside triphosphate hydrolases"/>
    <property type="match status" value="1"/>
</dbReference>
<dbReference type="InterPro" id="IPR042110">
    <property type="entry name" value="Adenylosuccinate_synth_dom2"/>
</dbReference>